<sequence length="497" mass="53160">MSSFIPSSFRPSPGSGTLRHGRFDRYHMDDKGKSARSSPHRNGHYQDHEDDDEQFVMSAAGTPIKEETPKLNACRQSNLASSWASFESKDSGDSKTNSDELQGTASEMTTGKSDADMERSHPIAIEMPTKRMVGKQQAPTPTAPLSARGDLPGGYFPEHEDRKRVHRTHPFHADIKEARKKSIARAGVDCSPEIGDNLQRHGNSSNSLSSSVTAGLASQAGGSGSSGLISVMAAKSHSSSFDTSSSPSISAYNPTGADDNLLPMGKYYPTNWEARKKAKRAKQASSKEQPHHGGASPDGYFPKQHSPSMSPSVASPSSSVMSKPENPAVTRAKAPQLKGHSRSDSEARRRLQQYQRDMITQTSLGAHRVLGTQIQQLGADEVLQALNQLPALHNLHLPPRSRGDVSSGTSQLPASALAGSYLTAVQYNILSKPASPRLQPLGSPGGPVTPMDLSSASDDKSLGATGRPRMPATINTAPARDRRHISQGSFPFGQVDS</sequence>
<protein>
    <submittedName>
        <fullName evidence="2">Uncharacterized protein</fullName>
    </submittedName>
</protein>
<dbReference type="Proteomes" id="UP000294847">
    <property type="component" value="Chromosome 7"/>
</dbReference>
<evidence type="ECO:0000313" key="2">
    <source>
        <dbReference type="EMBL" id="QBZ65838.1"/>
    </source>
</evidence>
<feature type="compositionally biased region" description="Low complexity" evidence="1">
    <location>
        <begin position="306"/>
        <end position="322"/>
    </location>
</feature>
<name>A0A4V1C868_PYROR</name>
<feature type="region of interest" description="Disordered" evidence="1">
    <location>
        <begin position="1"/>
        <end position="350"/>
    </location>
</feature>
<proteinExistence type="predicted"/>
<feature type="compositionally biased region" description="Basic and acidic residues" evidence="1">
    <location>
        <begin position="87"/>
        <end position="98"/>
    </location>
</feature>
<evidence type="ECO:0000256" key="1">
    <source>
        <dbReference type="SAM" id="MobiDB-lite"/>
    </source>
</evidence>
<feature type="compositionally biased region" description="Low complexity" evidence="1">
    <location>
        <begin position="203"/>
        <end position="250"/>
    </location>
</feature>
<feature type="compositionally biased region" description="Low complexity" evidence="1">
    <location>
        <begin position="1"/>
        <end position="16"/>
    </location>
</feature>
<feature type="region of interest" description="Disordered" evidence="1">
    <location>
        <begin position="435"/>
        <end position="497"/>
    </location>
</feature>
<accession>A0A4V1C868</accession>
<dbReference type="AlphaFoldDB" id="A0A4V1C868"/>
<feature type="compositionally biased region" description="Polar residues" evidence="1">
    <location>
        <begin position="74"/>
        <end position="85"/>
    </location>
</feature>
<reference evidence="2 3" key="1">
    <citation type="journal article" date="2019" name="Mol. Biol. Evol.">
        <title>Blast fungal genomes show frequent chromosomal changes, gene gains and losses, and effector gene turnover.</title>
        <authorList>
            <person name="Gomez Luciano L.B."/>
            <person name="Jason Tsai I."/>
            <person name="Chuma I."/>
            <person name="Tosa Y."/>
            <person name="Chen Y.H."/>
            <person name="Li J.Y."/>
            <person name="Li M.Y."/>
            <person name="Jade Lu M.Y."/>
            <person name="Nakayashiki H."/>
            <person name="Li W.H."/>
        </authorList>
    </citation>
    <scope>NUCLEOTIDE SEQUENCE [LARGE SCALE GENOMIC DNA]</scope>
    <source>
        <strain evidence="2">MZ5-1-6</strain>
    </source>
</reference>
<gene>
    <name evidence="2" type="ORF">PoMZ_12804</name>
</gene>
<feature type="compositionally biased region" description="Polar residues" evidence="1">
    <location>
        <begin position="99"/>
        <end position="112"/>
    </location>
</feature>
<organism evidence="2 3">
    <name type="scientific">Pyricularia oryzae</name>
    <name type="common">Rice blast fungus</name>
    <name type="synonym">Magnaporthe oryzae</name>
    <dbReference type="NCBI Taxonomy" id="318829"/>
    <lineage>
        <taxon>Eukaryota</taxon>
        <taxon>Fungi</taxon>
        <taxon>Dikarya</taxon>
        <taxon>Ascomycota</taxon>
        <taxon>Pezizomycotina</taxon>
        <taxon>Sordariomycetes</taxon>
        <taxon>Sordariomycetidae</taxon>
        <taxon>Magnaporthales</taxon>
        <taxon>Pyriculariaceae</taxon>
        <taxon>Pyricularia</taxon>
    </lineage>
</organism>
<dbReference type="EMBL" id="CP034210">
    <property type="protein sequence ID" value="QBZ65838.1"/>
    <property type="molecule type" value="Genomic_DNA"/>
</dbReference>
<evidence type="ECO:0000313" key="3">
    <source>
        <dbReference type="Proteomes" id="UP000294847"/>
    </source>
</evidence>
<feature type="compositionally biased region" description="Basic and acidic residues" evidence="1">
    <location>
        <begin position="21"/>
        <end position="33"/>
    </location>
</feature>